<evidence type="ECO:0000256" key="1">
    <source>
        <dbReference type="ARBA" id="ARBA00004383"/>
    </source>
</evidence>
<evidence type="ECO:0000256" key="10">
    <source>
        <dbReference type="SAM" id="Phobius"/>
    </source>
</evidence>
<evidence type="ECO:0000256" key="9">
    <source>
        <dbReference type="ARBA" id="ARBA00023136"/>
    </source>
</evidence>
<evidence type="ECO:0000256" key="8">
    <source>
        <dbReference type="ARBA" id="ARBA00022989"/>
    </source>
</evidence>
<dbReference type="Gene3D" id="3.30.1150.10">
    <property type="match status" value="1"/>
</dbReference>
<dbReference type="SUPFAM" id="SSF74653">
    <property type="entry name" value="TolA/TonB C-terminal domain"/>
    <property type="match status" value="1"/>
</dbReference>
<dbReference type="Pfam" id="PF03544">
    <property type="entry name" value="TonB_C"/>
    <property type="match status" value="1"/>
</dbReference>
<evidence type="ECO:0000313" key="12">
    <source>
        <dbReference type="EMBL" id="KAF0134975.1"/>
    </source>
</evidence>
<evidence type="ECO:0000256" key="4">
    <source>
        <dbReference type="ARBA" id="ARBA00022475"/>
    </source>
</evidence>
<dbReference type="PANTHER" id="PTHR33446">
    <property type="entry name" value="PROTEIN TONB-RELATED"/>
    <property type="match status" value="1"/>
</dbReference>
<evidence type="ECO:0000256" key="7">
    <source>
        <dbReference type="ARBA" id="ARBA00022927"/>
    </source>
</evidence>
<evidence type="ECO:0000259" key="11">
    <source>
        <dbReference type="PROSITE" id="PS52015"/>
    </source>
</evidence>
<evidence type="ECO:0000256" key="2">
    <source>
        <dbReference type="ARBA" id="ARBA00006555"/>
    </source>
</evidence>
<comment type="similarity">
    <text evidence="2">Belongs to the TonB family.</text>
</comment>
<protein>
    <submittedName>
        <fullName evidence="12">TonB family protein</fullName>
    </submittedName>
</protein>
<dbReference type="GO" id="GO:0055085">
    <property type="term" value="P:transmembrane transport"/>
    <property type="evidence" value="ECO:0007669"/>
    <property type="project" value="InterPro"/>
</dbReference>
<name>A0A833P0E0_UNCSA</name>
<keyword evidence="9 10" id="KW-0472">Membrane</keyword>
<dbReference type="NCBIfam" id="TIGR01352">
    <property type="entry name" value="tonB_Cterm"/>
    <property type="match status" value="1"/>
</dbReference>
<evidence type="ECO:0000256" key="6">
    <source>
        <dbReference type="ARBA" id="ARBA00022692"/>
    </source>
</evidence>
<comment type="caution">
    <text evidence="12">The sequence shown here is derived from an EMBL/GenBank/DDBJ whole genome shotgun (WGS) entry which is preliminary data.</text>
</comment>
<feature type="domain" description="TonB C-terminal" evidence="11">
    <location>
        <begin position="71"/>
        <end position="161"/>
    </location>
</feature>
<dbReference type="AlphaFoldDB" id="A0A833P0E0"/>
<dbReference type="GO" id="GO:0015031">
    <property type="term" value="P:protein transport"/>
    <property type="evidence" value="ECO:0007669"/>
    <property type="project" value="UniProtKB-KW"/>
</dbReference>
<accession>A0A833P0E0</accession>
<organism evidence="12 13">
    <name type="scientific">Candidatus Saganbacteria bacterium</name>
    <dbReference type="NCBI Taxonomy" id="2575572"/>
    <lineage>
        <taxon>Bacteria</taxon>
        <taxon>Bacillati</taxon>
        <taxon>Saganbacteria</taxon>
    </lineage>
</organism>
<evidence type="ECO:0000256" key="3">
    <source>
        <dbReference type="ARBA" id="ARBA00022448"/>
    </source>
</evidence>
<keyword evidence="6 10" id="KW-0812">Transmembrane</keyword>
<evidence type="ECO:0000256" key="5">
    <source>
        <dbReference type="ARBA" id="ARBA00022519"/>
    </source>
</evidence>
<feature type="transmembrane region" description="Helical" evidence="10">
    <location>
        <begin position="6"/>
        <end position="25"/>
    </location>
</feature>
<reference evidence="12 13" key="1">
    <citation type="submission" date="2019-12" db="EMBL/GenBank/DDBJ databases">
        <authorList>
            <person name="Wolfe R."/>
            <person name="Danczak R."/>
            <person name="Wilkins M."/>
        </authorList>
    </citation>
    <scope>NUCLEOTIDE SEQUENCE [LARGE SCALE GENOMIC DNA]</scope>
    <source>
        <strain evidence="12">X2_MaxBin.013</strain>
    </source>
</reference>
<sequence length="161" mass="17556">MINTKTITNSIIWFCVLMAAFTLYFSAKVKMEAKNPTFVYEEISAQKASAVVQPGLKIIPNIITQQKIIQMPIMPPAVISQVLPEYPISALEKGIEGVAYIQAAIGLNGGVEKVEVKNSSGNATLDDAALNAISHWRFSPASQNGSALSSWFEIPVRFQIK</sequence>
<dbReference type="PANTHER" id="PTHR33446:SF2">
    <property type="entry name" value="PROTEIN TONB"/>
    <property type="match status" value="1"/>
</dbReference>
<dbReference type="GO" id="GO:0005886">
    <property type="term" value="C:plasma membrane"/>
    <property type="evidence" value="ECO:0007669"/>
    <property type="project" value="UniProtKB-SubCell"/>
</dbReference>
<comment type="subcellular location">
    <subcellularLocation>
        <location evidence="1">Cell inner membrane</location>
        <topology evidence="1">Single-pass membrane protein</topology>
        <orientation evidence="1">Periplasmic side</orientation>
    </subcellularLocation>
</comment>
<gene>
    <name evidence="12" type="ORF">FD145_356</name>
</gene>
<dbReference type="InterPro" id="IPR051045">
    <property type="entry name" value="TonB-dependent_transducer"/>
</dbReference>
<keyword evidence="3" id="KW-0813">Transport</keyword>
<evidence type="ECO:0000313" key="13">
    <source>
        <dbReference type="Proteomes" id="UP000488506"/>
    </source>
</evidence>
<keyword evidence="5" id="KW-0997">Cell inner membrane</keyword>
<dbReference type="InterPro" id="IPR037682">
    <property type="entry name" value="TonB_C"/>
</dbReference>
<keyword evidence="7" id="KW-0653">Protein transport</keyword>
<keyword evidence="8 10" id="KW-1133">Transmembrane helix</keyword>
<dbReference type="EMBL" id="WPAF01000003">
    <property type="protein sequence ID" value="KAF0134975.1"/>
    <property type="molecule type" value="Genomic_DNA"/>
</dbReference>
<dbReference type="PROSITE" id="PS52015">
    <property type="entry name" value="TONB_CTD"/>
    <property type="match status" value="1"/>
</dbReference>
<proteinExistence type="inferred from homology"/>
<dbReference type="Proteomes" id="UP000488506">
    <property type="component" value="Unassembled WGS sequence"/>
</dbReference>
<dbReference type="InterPro" id="IPR006260">
    <property type="entry name" value="TonB/TolA_C"/>
</dbReference>
<keyword evidence="4" id="KW-1003">Cell membrane</keyword>